<reference evidence="1" key="1">
    <citation type="submission" date="2019-10" db="EMBL/GenBank/DDBJ databases">
        <authorList>
            <consortium name="DOE Joint Genome Institute"/>
            <person name="Kuo A."/>
            <person name="Miyauchi S."/>
            <person name="Kiss E."/>
            <person name="Drula E."/>
            <person name="Kohler A."/>
            <person name="Sanchez-Garcia M."/>
            <person name="Andreopoulos B."/>
            <person name="Barry K.W."/>
            <person name="Bonito G."/>
            <person name="Buee M."/>
            <person name="Carver A."/>
            <person name="Chen C."/>
            <person name="Cichocki N."/>
            <person name="Clum A."/>
            <person name="Culley D."/>
            <person name="Crous P.W."/>
            <person name="Fauchery L."/>
            <person name="Girlanda M."/>
            <person name="Hayes R."/>
            <person name="Keri Z."/>
            <person name="LaButti K."/>
            <person name="Lipzen A."/>
            <person name="Lombard V."/>
            <person name="Magnuson J."/>
            <person name="Maillard F."/>
            <person name="Morin E."/>
            <person name="Murat C."/>
            <person name="Nolan M."/>
            <person name="Ohm R."/>
            <person name="Pangilinan J."/>
            <person name="Pereira M."/>
            <person name="Perotto S."/>
            <person name="Peter M."/>
            <person name="Riley R."/>
            <person name="Sitrit Y."/>
            <person name="Stielow B."/>
            <person name="Szollosi G."/>
            <person name="Zifcakova L."/>
            <person name="Stursova M."/>
            <person name="Spatafora J.W."/>
            <person name="Tedersoo L."/>
            <person name="Vaario L.-M."/>
            <person name="Yamada A."/>
            <person name="Yan M."/>
            <person name="Wang P."/>
            <person name="Xu J."/>
            <person name="Bruns T."/>
            <person name="Baldrian P."/>
            <person name="Vilgalys R."/>
            <person name="Henrissat B."/>
            <person name="Grigoriev I.V."/>
            <person name="Hibbett D."/>
            <person name="Nagy L.G."/>
            <person name="Martin F.M."/>
        </authorList>
    </citation>
    <scope>NUCLEOTIDE SEQUENCE</scope>
    <source>
        <strain evidence="1">BED1</strain>
    </source>
</reference>
<comment type="caution">
    <text evidence="1">The sequence shown here is derived from an EMBL/GenBank/DDBJ whole genome shotgun (WGS) entry which is preliminary data.</text>
</comment>
<keyword evidence="2" id="KW-1185">Reference proteome</keyword>
<name>A0AAD4GFW1_BOLED</name>
<dbReference type="Proteomes" id="UP001194468">
    <property type="component" value="Unassembled WGS sequence"/>
</dbReference>
<accession>A0AAD4GFW1</accession>
<proteinExistence type="predicted"/>
<reference evidence="1" key="2">
    <citation type="journal article" date="2020" name="Nat. Commun.">
        <title>Large-scale genome sequencing of mycorrhizal fungi provides insights into the early evolution of symbiotic traits.</title>
        <authorList>
            <person name="Miyauchi S."/>
            <person name="Kiss E."/>
            <person name="Kuo A."/>
            <person name="Drula E."/>
            <person name="Kohler A."/>
            <person name="Sanchez-Garcia M."/>
            <person name="Morin E."/>
            <person name="Andreopoulos B."/>
            <person name="Barry K.W."/>
            <person name="Bonito G."/>
            <person name="Buee M."/>
            <person name="Carver A."/>
            <person name="Chen C."/>
            <person name="Cichocki N."/>
            <person name="Clum A."/>
            <person name="Culley D."/>
            <person name="Crous P.W."/>
            <person name="Fauchery L."/>
            <person name="Girlanda M."/>
            <person name="Hayes R.D."/>
            <person name="Keri Z."/>
            <person name="LaButti K."/>
            <person name="Lipzen A."/>
            <person name="Lombard V."/>
            <person name="Magnuson J."/>
            <person name="Maillard F."/>
            <person name="Murat C."/>
            <person name="Nolan M."/>
            <person name="Ohm R.A."/>
            <person name="Pangilinan J."/>
            <person name="Pereira M.F."/>
            <person name="Perotto S."/>
            <person name="Peter M."/>
            <person name="Pfister S."/>
            <person name="Riley R."/>
            <person name="Sitrit Y."/>
            <person name="Stielow J.B."/>
            <person name="Szollosi G."/>
            <person name="Zifcakova L."/>
            <person name="Stursova M."/>
            <person name="Spatafora J.W."/>
            <person name="Tedersoo L."/>
            <person name="Vaario L.M."/>
            <person name="Yamada A."/>
            <person name="Yan M."/>
            <person name="Wang P."/>
            <person name="Xu J."/>
            <person name="Bruns T."/>
            <person name="Baldrian P."/>
            <person name="Vilgalys R."/>
            <person name="Dunand C."/>
            <person name="Henrissat B."/>
            <person name="Grigoriev I.V."/>
            <person name="Hibbett D."/>
            <person name="Nagy L.G."/>
            <person name="Martin F.M."/>
        </authorList>
    </citation>
    <scope>NUCLEOTIDE SEQUENCE</scope>
    <source>
        <strain evidence="1">BED1</strain>
    </source>
</reference>
<evidence type="ECO:0000313" key="2">
    <source>
        <dbReference type="Proteomes" id="UP001194468"/>
    </source>
</evidence>
<protein>
    <submittedName>
        <fullName evidence="1">Uncharacterized protein</fullName>
    </submittedName>
</protein>
<gene>
    <name evidence="1" type="ORF">L210DRAFT_854280</name>
</gene>
<dbReference type="EMBL" id="WHUW01000009">
    <property type="protein sequence ID" value="KAF8442029.1"/>
    <property type="molecule type" value="Genomic_DNA"/>
</dbReference>
<sequence length="53" mass="6239">MQPVATKLDLPSTHDVCTFIHNSFINFLKELKSEIQARYCFILSSHFLYLKLH</sequence>
<organism evidence="1 2">
    <name type="scientific">Boletus edulis BED1</name>
    <dbReference type="NCBI Taxonomy" id="1328754"/>
    <lineage>
        <taxon>Eukaryota</taxon>
        <taxon>Fungi</taxon>
        <taxon>Dikarya</taxon>
        <taxon>Basidiomycota</taxon>
        <taxon>Agaricomycotina</taxon>
        <taxon>Agaricomycetes</taxon>
        <taxon>Agaricomycetidae</taxon>
        <taxon>Boletales</taxon>
        <taxon>Boletineae</taxon>
        <taxon>Boletaceae</taxon>
        <taxon>Boletoideae</taxon>
        <taxon>Boletus</taxon>
    </lineage>
</organism>
<evidence type="ECO:0000313" key="1">
    <source>
        <dbReference type="EMBL" id="KAF8442029.1"/>
    </source>
</evidence>
<dbReference type="AlphaFoldDB" id="A0AAD4GFW1"/>